<keyword evidence="5" id="KW-0175">Coiled coil</keyword>
<dbReference type="EMBL" id="PRDS01000005">
    <property type="protein sequence ID" value="PPB80475.1"/>
    <property type="molecule type" value="Genomic_DNA"/>
</dbReference>
<accession>A0A2S5JGQ3</accession>
<dbReference type="AlphaFoldDB" id="A0A2S5JGQ3"/>
<keyword evidence="3 6" id="KW-1133">Transmembrane helix</keyword>
<dbReference type="GO" id="GO:0005886">
    <property type="term" value="C:plasma membrane"/>
    <property type="evidence" value="ECO:0007669"/>
    <property type="project" value="InterPro"/>
</dbReference>
<evidence type="ECO:0000256" key="3">
    <source>
        <dbReference type="ARBA" id="ARBA00022989"/>
    </source>
</evidence>
<evidence type="ECO:0000313" key="9">
    <source>
        <dbReference type="Proteomes" id="UP000239736"/>
    </source>
</evidence>
<evidence type="ECO:0000259" key="7">
    <source>
        <dbReference type="Pfam" id="PF06305"/>
    </source>
</evidence>
<dbReference type="InterPro" id="IPR010445">
    <property type="entry name" value="LapA_dom"/>
</dbReference>
<evidence type="ECO:0000256" key="4">
    <source>
        <dbReference type="ARBA" id="ARBA00023136"/>
    </source>
</evidence>
<evidence type="ECO:0000256" key="1">
    <source>
        <dbReference type="ARBA" id="ARBA00022475"/>
    </source>
</evidence>
<protein>
    <submittedName>
        <fullName evidence="8">Uncharacterized protein DUF1049</fullName>
    </submittedName>
</protein>
<keyword evidence="4 6" id="KW-0472">Membrane</keyword>
<dbReference type="Proteomes" id="UP000239736">
    <property type="component" value="Unassembled WGS sequence"/>
</dbReference>
<organism evidence="8 9">
    <name type="scientific">Albidovulum inexpectatum</name>
    <dbReference type="NCBI Taxonomy" id="196587"/>
    <lineage>
        <taxon>Bacteria</taxon>
        <taxon>Pseudomonadati</taxon>
        <taxon>Pseudomonadota</taxon>
        <taxon>Alphaproteobacteria</taxon>
        <taxon>Rhodobacterales</taxon>
        <taxon>Paracoccaceae</taxon>
        <taxon>Albidovulum</taxon>
    </lineage>
</organism>
<evidence type="ECO:0000313" key="8">
    <source>
        <dbReference type="EMBL" id="PPB80475.1"/>
    </source>
</evidence>
<feature type="domain" description="Lipopolysaccharide assembly protein A" evidence="7">
    <location>
        <begin position="44"/>
        <end position="96"/>
    </location>
</feature>
<gene>
    <name evidence="8" type="ORF">LV82_01824</name>
</gene>
<comment type="caution">
    <text evidence="8">The sequence shown here is derived from an EMBL/GenBank/DDBJ whole genome shotgun (WGS) entry which is preliminary data.</text>
</comment>
<keyword evidence="2 6" id="KW-0812">Transmembrane</keyword>
<name>A0A2S5JGQ3_9RHOB</name>
<evidence type="ECO:0000256" key="5">
    <source>
        <dbReference type="SAM" id="Coils"/>
    </source>
</evidence>
<keyword evidence="9" id="KW-1185">Reference proteome</keyword>
<evidence type="ECO:0000256" key="2">
    <source>
        <dbReference type="ARBA" id="ARBA00022692"/>
    </source>
</evidence>
<dbReference type="OrthoDB" id="7689797at2"/>
<dbReference type="Pfam" id="PF06305">
    <property type="entry name" value="LapA_dom"/>
    <property type="match status" value="1"/>
</dbReference>
<reference evidence="8 9" key="1">
    <citation type="submission" date="2018-01" db="EMBL/GenBank/DDBJ databases">
        <title>Genomic Encyclopedia of Archaeal and Bacterial Type Strains, Phase II (KMG-II): from individual species to whole genera.</title>
        <authorList>
            <person name="Goeker M."/>
        </authorList>
    </citation>
    <scope>NUCLEOTIDE SEQUENCE [LARGE SCALE GENOMIC DNA]</scope>
    <source>
        <strain evidence="8 9">DSM 12048</strain>
    </source>
</reference>
<feature type="coiled-coil region" evidence="5">
    <location>
        <begin position="74"/>
        <end position="108"/>
    </location>
</feature>
<feature type="transmembrane region" description="Helical" evidence="6">
    <location>
        <begin position="49"/>
        <end position="69"/>
    </location>
</feature>
<proteinExistence type="predicted"/>
<sequence length="120" mass="13515">MLRLFRILFLTLLAICLIAVASANRQMITLRALPQEMDQFLGLSWSVEVPLFIAIFAGIVAGLGIGLVWEWFREAKHRAAAAENRRKARQLEREVERLKTDKNTPEDEILAILDGKKAGA</sequence>
<evidence type="ECO:0000256" key="6">
    <source>
        <dbReference type="SAM" id="Phobius"/>
    </source>
</evidence>
<dbReference type="RefSeq" id="WP_104070990.1">
    <property type="nucleotide sequence ID" value="NZ_PRDS01000005.1"/>
</dbReference>
<keyword evidence="1" id="KW-1003">Cell membrane</keyword>